<reference evidence="2" key="1">
    <citation type="journal article" date="2019" name="Int. J. Syst. Evol. Microbiol.">
        <title>The Global Catalogue of Microorganisms (GCM) 10K type strain sequencing project: providing services to taxonomists for standard genome sequencing and annotation.</title>
        <authorList>
            <consortium name="The Broad Institute Genomics Platform"/>
            <consortium name="The Broad Institute Genome Sequencing Center for Infectious Disease"/>
            <person name="Wu L."/>
            <person name="Ma J."/>
        </authorList>
    </citation>
    <scope>NUCLEOTIDE SEQUENCE [LARGE SCALE GENOMIC DNA]</scope>
    <source>
        <strain evidence="2">CCUG 49560</strain>
    </source>
</reference>
<organism evidence="1 2">
    <name type="scientific">Sphaerisporangium corydalis</name>
    <dbReference type="NCBI Taxonomy" id="1441875"/>
    <lineage>
        <taxon>Bacteria</taxon>
        <taxon>Bacillati</taxon>
        <taxon>Actinomycetota</taxon>
        <taxon>Actinomycetes</taxon>
        <taxon>Streptosporangiales</taxon>
        <taxon>Streptosporangiaceae</taxon>
        <taxon>Sphaerisporangium</taxon>
    </lineage>
</organism>
<evidence type="ECO:0008006" key="3">
    <source>
        <dbReference type="Google" id="ProtNLM"/>
    </source>
</evidence>
<gene>
    <name evidence="1" type="ORF">ACFO8L_21225</name>
</gene>
<keyword evidence="2" id="KW-1185">Reference proteome</keyword>
<protein>
    <recommendedName>
        <fullName evidence="3">RNA-binding protein</fullName>
    </recommendedName>
</protein>
<accession>A0ABV9EI56</accession>
<proteinExistence type="predicted"/>
<dbReference type="RefSeq" id="WP_262842260.1">
    <property type="nucleotide sequence ID" value="NZ_JANZYP010000010.1"/>
</dbReference>
<comment type="caution">
    <text evidence="1">The sequence shown here is derived from an EMBL/GenBank/DDBJ whole genome shotgun (WGS) entry which is preliminary data.</text>
</comment>
<sequence>MRTIHAIYVVTPGSIWADQRALGRTVLVTATDTQHATCLTLTNSDDVQRVVDYPAYGNPRDMRGTTCRIRLDRFRPTSNGFAFVTANGAHLTALLTTTP</sequence>
<evidence type="ECO:0000313" key="1">
    <source>
        <dbReference type="EMBL" id="MFC4588625.1"/>
    </source>
</evidence>
<evidence type="ECO:0000313" key="2">
    <source>
        <dbReference type="Proteomes" id="UP001595891"/>
    </source>
</evidence>
<dbReference type="EMBL" id="JBHSFN010000013">
    <property type="protein sequence ID" value="MFC4588625.1"/>
    <property type="molecule type" value="Genomic_DNA"/>
</dbReference>
<name>A0ABV9EI56_9ACTN</name>
<dbReference type="Proteomes" id="UP001595891">
    <property type="component" value="Unassembled WGS sequence"/>
</dbReference>